<dbReference type="Gene3D" id="3.40.50.2000">
    <property type="entry name" value="Glycogen Phosphorylase B"/>
    <property type="match status" value="1"/>
</dbReference>
<dbReference type="SUPFAM" id="SSF53756">
    <property type="entry name" value="UDP-Glycosyltransferase/glycogen phosphorylase"/>
    <property type="match status" value="1"/>
</dbReference>
<accession>A0ABY0QTL4</accession>
<name>A0ABY0QTL4_9FLAO</name>
<protein>
    <recommendedName>
        <fullName evidence="3">Glycosyl transferases group 1</fullName>
    </recommendedName>
</protein>
<evidence type="ECO:0000313" key="1">
    <source>
        <dbReference type="EMBL" id="SDL86168.1"/>
    </source>
</evidence>
<keyword evidence="2" id="KW-1185">Reference proteome</keyword>
<evidence type="ECO:0008006" key="3">
    <source>
        <dbReference type="Google" id="ProtNLM"/>
    </source>
</evidence>
<organism evidence="1 2">
    <name type="scientific">Chryseobacterium taihuense</name>
    <dbReference type="NCBI Taxonomy" id="1141221"/>
    <lineage>
        <taxon>Bacteria</taxon>
        <taxon>Pseudomonadati</taxon>
        <taxon>Bacteroidota</taxon>
        <taxon>Flavobacteriia</taxon>
        <taxon>Flavobacteriales</taxon>
        <taxon>Weeksellaceae</taxon>
        <taxon>Chryseobacterium group</taxon>
        <taxon>Chryseobacterium</taxon>
    </lineage>
</organism>
<gene>
    <name evidence="1" type="ORF">SAMN05216273_107155</name>
</gene>
<dbReference type="Proteomes" id="UP000199242">
    <property type="component" value="Unassembled WGS sequence"/>
</dbReference>
<sequence length="322" mass="37772">MKILFHENELNYRGTSIALYDYADFNERYLGNESLIIYNKNLETNHRLGIEKFNKRFNVFGYENFDEVDPFIRKNKIDLFYAIKNGNPDIVNTKECKSCIHNIFKFYNPHGDVYAYVSEWLSKEMSQGKSPFVPHMVNFERQVNENLRSQLNIPQKSKVFGYYGGAQSFNIKFAQKTVEKIASKYKDIYFIFMGVESFIKKTWWKSSKSNIIFLQPSADIVMKQKFINSCDALLHARERGETFGITVAEFAIKDKPIITFANSPEKAHIQQLQDQAYYYGDENQLKEIILDADLNLSAKKLYEKFLPQPVMETFRNVFINNQ</sequence>
<dbReference type="RefSeq" id="WP_143019016.1">
    <property type="nucleotide sequence ID" value="NZ_FNHD01000007.1"/>
</dbReference>
<reference evidence="1 2" key="1">
    <citation type="submission" date="2016-10" db="EMBL/GenBank/DDBJ databases">
        <authorList>
            <person name="Varghese N."/>
            <person name="Submissions S."/>
        </authorList>
    </citation>
    <scope>NUCLEOTIDE SEQUENCE [LARGE SCALE GENOMIC DNA]</scope>
    <source>
        <strain evidence="1 2">CGMCC 1.10941</strain>
    </source>
</reference>
<dbReference type="EMBL" id="FNHD01000007">
    <property type="protein sequence ID" value="SDL86168.1"/>
    <property type="molecule type" value="Genomic_DNA"/>
</dbReference>
<proteinExistence type="predicted"/>
<evidence type="ECO:0000313" key="2">
    <source>
        <dbReference type="Proteomes" id="UP000199242"/>
    </source>
</evidence>
<comment type="caution">
    <text evidence="1">The sequence shown here is derived from an EMBL/GenBank/DDBJ whole genome shotgun (WGS) entry which is preliminary data.</text>
</comment>